<feature type="transmembrane region" description="Helical" evidence="7">
    <location>
        <begin position="12"/>
        <end position="33"/>
    </location>
</feature>
<evidence type="ECO:0000313" key="10">
    <source>
        <dbReference type="Proteomes" id="UP000215059"/>
    </source>
</evidence>
<organism evidence="9 10">
    <name type="scientific">Fictibacillus aquaticus</name>
    <dbReference type="NCBI Taxonomy" id="2021314"/>
    <lineage>
        <taxon>Bacteria</taxon>
        <taxon>Bacillati</taxon>
        <taxon>Bacillota</taxon>
        <taxon>Bacilli</taxon>
        <taxon>Bacillales</taxon>
        <taxon>Fictibacillaceae</taxon>
        <taxon>Fictibacillus</taxon>
    </lineage>
</organism>
<feature type="transmembrane region" description="Helical" evidence="7">
    <location>
        <begin position="132"/>
        <end position="153"/>
    </location>
</feature>
<feature type="transmembrane region" description="Helical" evidence="7">
    <location>
        <begin position="239"/>
        <end position="259"/>
    </location>
</feature>
<evidence type="ECO:0000256" key="6">
    <source>
        <dbReference type="ARBA" id="ARBA00023136"/>
    </source>
</evidence>
<keyword evidence="10" id="KW-1185">Reference proteome</keyword>
<dbReference type="SUPFAM" id="SSF103473">
    <property type="entry name" value="MFS general substrate transporter"/>
    <property type="match status" value="1"/>
</dbReference>
<feature type="transmembrane region" description="Helical" evidence="7">
    <location>
        <begin position="329"/>
        <end position="355"/>
    </location>
</feature>
<dbReference type="PRINTS" id="PR01035">
    <property type="entry name" value="TCRTETA"/>
</dbReference>
<evidence type="ECO:0000256" key="3">
    <source>
        <dbReference type="ARBA" id="ARBA00022475"/>
    </source>
</evidence>
<dbReference type="AlphaFoldDB" id="A0A235F6A5"/>
<evidence type="ECO:0000313" key="9">
    <source>
        <dbReference type="EMBL" id="OYD56467.1"/>
    </source>
</evidence>
<evidence type="ECO:0000256" key="1">
    <source>
        <dbReference type="ARBA" id="ARBA00004651"/>
    </source>
</evidence>
<keyword evidence="6 7" id="KW-0472">Membrane</keyword>
<dbReference type="PROSITE" id="PS50850">
    <property type="entry name" value="MFS"/>
    <property type="match status" value="1"/>
</dbReference>
<dbReference type="EMBL" id="NOII01000011">
    <property type="protein sequence ID" value="OYD56467.1"/>
    <property type="molecule type" value="Genomic_DNA"/>
</dbReference>
<dbReference type="Pfam" id="PF07690">
    <property type="entry name" value="MFS_1"/>
    <property type="match status" value="1"/>
</dbReference>
<keyword evidence="3" id="KW-1003">Cell membrane</keyword>
<dbReference type="PANTHER" id="PTHR23521:SF2">
    <property type="entry name" value="TRANSPORTER MFS SUPERFAMILY"/>
    <property type="match status" value="1"/>
</dbReference>
<dbReference type="OrthoDB" id="478565at2"/>
<keyword evidence="2" id="KW-0813">Transport</keyword>
<reference evidence="9 10" key="1">
    <citation type="submission" date="2017-07" db="EMBL/GenBank/DDBJ databases">
        <title>Fictibacillus sp. nov. GDSW-R2A3 Genome sequencing and assembly.</title>
        <authorList>
            <person name="Mayilraj S."/>
        </authorList>
    </citation>
    <scope>NUCLEOTIDE SEQUENCE [LARGE SCALE GENOMIC DNA]</scope>
    <source>
        <strain evidence="9 10">GDSW-R2A3</strain>
    </source>
</reference>
<dbReference type="GO" id="GO:0005886">
    <property type="term" value="C:plasma membrane"/>
    <property type="evidence" value="ECO:0007669"/>
    <property type="project" value="UniProtKB-SubCell"/>
</dbReference>
<dbReference type="Gene3D" id="1.20.1250.20">
    <property type="entry name" value="MFS general substrate transporter like domains"/>
    <property type="match status" value="2"/>
</dbReference>
<comment type="subcellular location">
    <subcellularLocation>
        <location evidence="1">Cell membrane</location>
        <topology evidence="1">Multi-pass membrane protein</topology>
    </subcellularLocation>
</comment>
<keyword evidence="5 7" id="KW-1133">Transmembrane helix</keyword>
<evidence type="ECO:0000256" key="5">
    <source>
        <dbReference type="ARBA" id="ARBA00022989"/>
    </source>
</evidence>
<dbReference type="PANTHER" id="PTHR23521">
    <property type="entry name" value="TRANSPORTER MFS SUPERFAMILY"/>
    <property type="match status" value="1"/>
</dbReference>
<feature type="transmembrane region" description="Helical" evidence="7">
    <location>
        <begin position="45"/>
        <end position="61"/>
    </location>
</feature>
<dbReference type="InterPro" id="IPR047200">
    <property type="entry name" value="MFS_YcaD-like"/>
</dbReference>
<feature type="transmembrane region" description="Helical" evidence="7">
    <location>
        <begin position="361"/>
        <end position="378"/>
    </location>
</feature>
<dbReference type="InterPro" id="IPR011701">
    <property type="entry name" value="MFS"/>
</dbReference>
<comment type="caution">
    <text evidence="9">The sequence shown here is derived from an EMBL/GenBank/DDBJ whole genome shotgun (WGS) entry which is preliminary data.</text>
</comment>
<feature type="transmembrane region" description="Helical" evidence="7">
    <location>
        <begin position="68"/>
        <end position="88"/>
    </location>
</feature>
<accession>A0A235F6A5</accession>
<dbReference type="RefSeq" id="WP_094253483.1">
    <property type="nucleotide sequence ID" value="NZ_JBHLXL010000002.1"/>
</dbReference>
<feature type="transmembrane region" description="Helical" evidence="7">
    <location>
        <begin position="295"/>
        <end position="317"/>
    </location>
</feature>
<protein>
    <submittedName>
        <fullName evidence="9">MFS transporter</fullName>
    </submittedName>
</protein>
<dbReference type="InterPro" id="IPR001958">
    <property type="entry name" value="Tet-R_TetA/multi-R_MdtG-like"/>
</dbReference>
<name>A0A235F6A5_9BACL</name>
<proteinExistence type="predicted"/>
<dbReference type="CDD" id="cd17477">
    <property type="entry name" value="MFS_YcaD_like"/>
    <property type="match status" value="1"/>
</dbReference>
<dbReference type="InterPro" id="IPR036259">
    <property type="entry name" value="MFS_trans_sf"/>
</dbReference>
<feature type="domain" description="Major facilitator superfamily (MFS) profile" evidence="8">
    <location>
        <begin position="7"/>
        <end position="382"/>
    </location>
</feature>
<feature type="transmembrane region" description="Helical" evidence="7">
    <location>
        <begin position="159"/>
        <end position="178"/>
    </location>
</feature>
<feature type="transmembrane region" description="Helical" evidence="7">
    <location>
        <begin position="271"/>
        <end position="289"/>
    </location>
</feature>
<evidence type="ECO:0000256" key="4">
    <source>
        <dbReference type="ARBA" id="ARBA00022692"/>
    </source>
</evidence>
<dbReference type="InterPro" id="IPR020846">
    <property type="entry name" value="MFS_dom"/>
</dbReference>
<evidence type="ECO:0000256" key="7">
    <source>
        <dbReference type="SAM" id="Phobius"/>
    </source>
</evidence>
<feature type="transmembrane region" description="Helical" evidence="7">
    <location>
        <begin position="199"/>
        <end position="219"/>
    </location>
</feature>
<dbReference type="Proteomes" id="UP000215059">
    <property type="component" value="Unassembled WGS sequence"/>
</dbReference>
<evidence type="ECO:0000256" key="2">
    <source>
        <dbReference type="ARBA" id="ARBA00022448"/>
    </source>
</evidence>
<dbReference type="GO" id="GO:0022857">
    <property type="term" value="F:transmembrane transporter activity"/>
    <property type="evidence" value="ECO:0007669"/>
    <property type="project" value="InterPro"/>
</dbReference>
<sequence>MILSKYKFSVLISIVFISGFAQGMLLPIIAVLLETKGTSSAMNGLNATALYAGILLASPFIEKPLRKFGYKPLILIGLVAVASSFLLFPVWKVFWFWFILRLVIGIGDHMLHFSTQTWITSNSPEKNRGRNISLYGIAFGSGFGIGPLMTKLLEYNEDLPFIAAGLLCLISFLVMNTISNDYPELAGSREAAFSAKERYSKVLKMAWPALLPPFGYGFLEATLHGTFPVFALRSGLSLDWVAILLPSFVIGSLVFQLPLGTMSDKYGRKPILLICLAGGFISFLLTNYAQEHLWLYLALFVAAGMFVGSLFSLGIAYMSDILPKHLLPVGNILAGITFSLGSMAGPVIGGISISWLGKQAFALPICSMLFFLFIAIVMNKSTAISEHKGRKAS</sequence>
<evidence type="ECO:0000259" key="8">
    <source>
        <dbReference type="PROSITE" id="PS50850"/>
    </source>
</evidence>
<gene>
    <name evidence="9" type="ORF">CGZ90_15755</name>
</gene>
<keyword evidence="4 7" id="KW-0812">Transmembrane</keyword>